<dbReference type="EMBL" id="LWBO01000024">
    <property type="protein sequence ID" value="OQP44409.1"/>
    <property type="molecule type" value="Genomic_DNA"/>
</dbReference>
<dbReference type="InterPro" id="IPR027417">
    <property type="entry name" value="P-loop_NTPase"/>
</dbReference>
<dbReference type="Proteomes" id="UP000192277">
    <property type="component" value="Unassembled WGS sequence"/>
</dbReference>
<protein>
    <recommendedName>
        <fullName evidence="3">Kinase</fullName>
    </recommendedName>
</protein>
<dbReference type="SUPFAM" id="SSF52540">
    <property type="entry name" value="P-loop containing nucleoside triphosphate hydrolases"/>
    <property type="match status" value="1"/>
</dbReference>
<evidence type="ECO:0000313" key="1">
    <source>
        <dbReference type="EMBL" id="OQP44409.1"/>
    </source>
</evidence>
<dbReference type="PANTHER" id="PTHR43883">
    <property type="entry name" value="SLR0207 PROTEIN"/>
    <property type="match status" value="1"/>
</dbReference>
<evidence type="ECO:0008006" key="3">
    <source>
        <dbReference type="Google" id="ProtNLM"/>
    </source>
</evidence>
<proteinExistence type="predicted"/>
<evidence type="ECO:0000313" key="2">
    <source>
        <dbReference type="Proteomes" id="UP000192277"/>
    </source>
</evidence>
<dbReference type="Gene3D" id="3.40.50.300">
    <property type="entry name" value="P-loop containing nucleotide triphosphate hydrolases"/>
    <property type="match status" value="1"/>
</dbReference>
<dbReference type="InterPro" id="IPR052732">
    <property type="entry name" value="Cell-binding_unc_protein"/>
</dbReference>
<name>A0ABX3NSX7_9BACT</name>
<accession>A0ABX3NSX7</accession>
<dbReference type="Pfam" id="PF13671">
    <property type="entry name" value="AAA_33"/>
    <property type="match status" value="1"/>
</dbReference>
<gene>
    <name evidence="1" type="ORF">A4D02_34870</name>
</gene>
<dbReference type="RefSeq" id="WP_014218563.1">
    <property type="nucleotide sequence ID" value="NZ_LWBO01000024.1"/>
</dbReference>
<comment type="caution">
    <text evidence="1">The sequence shown here is derived from an EMBL/GenBank/DDBJ whole genome shotgun (WGS) entry which is preliminary data.</text>
</comment>
<reference evidence="1 2" key="1">
    <citation type="submission" date="2016-04" db="EMBL/GenBank/DDBJ databases">
        <authorList>
            <person name="Chen L."/>
            <person name="Zhuang W."/>
            <person name="Wang G."/>
        </authorList>
    </citation>
    <scope>NUCLEOTIDE SEQUENCE [LARGE SCALE GENOMIC DNA]</scope>
    <source>
        <strain evidence="2">GR20</strain>
    </source>
</reference>
<keyword evidence="2" id="KW-1185">Reference proteome</keyword>
<organism evidence="1 2">
    <name type="scientific">Niastella koreensis</name>
    <dbReference type="NCBI Taxonomy" id="354356"/>
    <lineage>
        <taxon>Bacteria</taxon>
        <taxon>Pseudomonadati</taxon>
        <taxon>Bacteroidota</taxon>
        <taxon>Chitinophagia</taxon>
        <taxon>Chitinophagales</taxon>
        <taxon>Chitinophagaceae</taxon>
        <taxon>Niastella</taxon>
    </lineage>
</organism>
<sequence length="167" mass="19404">MVILVTGLPGCGKSYFAEKLATAIRADYINSDRVRKTMFPIRTYSTKEKLSVYDEMLKKMQQAMQEKKDIVLDATFYSDDIRKKFSGEAGNSVSVIEVQADETLIKERLQQKRTDSEADFKVYHLIKTQWEPISDKHLILQSNNKNIKEMLQTAFNYLHLKNDERTN</sequence>
<dbReference type="PANTHER" id="PTHR43883:SF1">
    <property type="entry name" value="GLUCONOKINASE"/>
    <property type="match status" value="1"/>
</dbReference>